<organism evidence="8 9">
    <name type="scientific">Subtercola boreus</name>
    <dbReference type="NCBI Taxonomy" id="120213"/>
    <lineage>
        <taxon>Bacteria</taxon>
        <taxon>Bacillati</taxon>
        <taxon>Actinomycetota</taxon>
        <taxon>Actinomycetes</taxon>
        <taxon>Micrococcales</taxon>
        <taxon>Microbacteriaceae</taxon>
        <taxon>Subtercola</taxon>
    </lineage>
</organism>
<dbReference type="InterPro" id="IPR001789">
    <property type="entry name" value="Sig_transdc_resp-reg_receiver"/>
</dbReference>
<evidence type="ECO:0000256" key="4">
    <source>
        <dbReference type="ARBA" id="ARBA00023163"/>
    </source>
</evidence>
<evidence type="ECO:0000313" key="8">
    <source>
        <dbReference type="EMBL" id="RFA11780.1"/>
    </source>
</evidence>
<evidence type="ECO:0000256" key="2">
    <source>
        <dbReference type="ARBA" id="ARBA00023015"/>
    </source>
</evidence>
<dbReference type="PROSITE" id="PS50043">
    <property type="entry name" value="HTH_LUXR_2"/>
    <property type="match status" value="1"/>
</dbReference>
<gene>
    <name evidence="8" type="ORF">B7R22_17765</name>
</gene>
<proteinExistence type="predicted"/>
<feature type="domain" description="Response regulatory" evidence="7">
    <location>
        <begin position="4"/>
        <end position="123"/>
    </location>
</feature>
<dbReference type="InterPro" id="IPR058245">
    <property type="entry name" value="NreC/VraR/RcsB-like_REC"/>
</dbReference>
<evidence type="ECO:0000259" key="7">
    <source>
        <dbReference type="PROSITE" id="PS50110"/>
    </source>
</evidence>
<evidence type="ECO:0000256" key="3">
    <source>
        <dbReference type="ARBA" id="ARBA00023125"/>
    </source>
</evidence>
<dbReference type="PROSITE" id="PS50110">
    <property type="entry name" value="RESPONSE_REGULATORY"/>
    <property type="match status" value="1"/>
</dbReference>
<dbReference type="GO" id="GO:0003677">
    <property type="term" value="F:DNA binding"/>
    <property type="evidence" value="ECO:0007669"/>
    <property type="project" value="UniProtKB-KW"/>
</dbReference>
<dbReference type="Pfam" id="PF00196">
    <property type="entry name" value="GerE"/>
    <property type="match status" value="1"/>
</dbReference>
<keyword evidence="3 8" id="KW-0238">DNA-binding</keyword>
<name>A0A3E0VQH1_9MICO</name>
<keyword evidence="1 5" id="KW-0597">Phosphoprotein</keyword>
<dbReference type="GO" id="GO:0006355">
    <property type="term" value="P:regulation of DNA-templated transcription"/>
    <property type="evidence" value="ECO:0007669"/>
    <property type="project" value="InterPro"/>
</dbReference>
<dbReference type="PRINTS" id="PR00038">
    <property type="entry name" value="HTHLUXR"/>
</dbReference>
<dbReference type="InterPro" id="IPR016032">
    <property type="entry name" value="Sig_transdc_resp-reg_C-effctor"/>
</dbReference>
<dbReference type="Pfam" id="PF00072">
    <property type="entry name" value="Response_reg"/>
    <property type="match status" value="1"/>
</dbReference>
<keyword evidence="2" id="KW-0805">Transcription regulation</keyword>
<dbReference type="EMBL" id="NBXB01000049">
    <property type="protein sequence ID" value="RFA11780.1"/>
    <property type="molecule type" value="Genomic_DNA"/>
</dbReference>
<dbReference type="SUPFAM" id="SSF52172">
    <property type="entry name" value="CheY-like"/>
    <property type="match status" value="1"/>
</dbReference>
<dbReference type="CDD" id="cd17535">
    <property type="entry name" value="REC_NarL-like"/>
    <property type="match status" value="1"/>
</dbReference>
<comment type="caution">
    <text evidence="8">The sequence shown here is derived from an EMBL/GenBank/DDBJ whole genome shotgun (WGS) entry which is preliminary data.</text>
</comment>
<dbReference type="GO" id="GO:0000160">
    <property type="term" value="P:phosphorelay signal transduction system"/>
    <property type="evidence" value="ECO:0007669"/>
    <property type="project" value="InterPro"/>
</dbReference>
<sequence>MGTRVVVVDDDVLLREGLASLLVRTGLDVIAQASDAIGVLDVVRDLQPDLLIIDIRMPPTNTIEGLVAAKAVRAACPDVRILVLSSYVEVEHAIDLLATGSGIGYLLKQRITEIDTFIAALDRIVAGESVIDPALVNELVLARRTRNPLDLLTAREREVLVLMAEGRSNLGISKALYLTEGTVEKHVHRILTKMDLGSEDTSHRRVLAVLTYLNQAH</sequence>
<evidence type="ECO:0000259" key="6">
    <source>
        <dbReference type="PROSITE" id="PS50043"/>
    </source>
</evidence>
<dbReference type="SMART" id="SM00448">
    <property type="entry name" value="REC"/>
    <property type="match status" value="1"/>
</dbReference>
<dbReference type="Proteomes" id="UP000256541">
    <property type="component" value="Unassembled WGS sequence"/>
</dbReference>
<dbReference type="InterPro" id="IPR011006">
    <property type="entry name" value="CheY-like_superfamily"/>
</dbReference>
<feature type="domain" description="HTH luxR-type" evidence="6">
    <location>
        <begin position="145"/>
        <end position="210"/>
    </location>
</feature>
<dbReference type="RefSeq" id="WP_116413053.1">
    <property type="nucleotide sequence ID" value="NZ_NBXB01000049.1"/>
</dbReference>
<dbReference type="InterPro" id="IPR000792">
    <property type="entry name" value="Tscrpt_reg_LuxR_C"/>
</dbReference>
<dbReference type="PANTHER" id="PTHR43214">
    <property type="entry name" value="TWO-COMPONENT RESPONSE REGULATOR"/>
    <property type="match status" value="1"/>
</dbReference>
<evidence type="ECO:0000256" key="1">
    <source>
        <dbReference type="ARBA" id="ARBA00022553"/>
    </source>
</evidence>
<dbReference type="SMART" id="SM00421">
    <property type="entry name" value="HTH_LUXR"/>
    <property type="match status" value="1"/>
</dbReference>
<evidence type="ECO:0000256" key="5">
    <source>
        <dbReference type="PROSITE-ProRule" id="PRU00169"/>
    </source>
</evidence>
<keyword evidence="4" id="KW-0804">Transcription</keyword>
<dbReference type="SUPFAM" id="SSF46894">
    <property type="entry name" value="C-terminal effector domain of the bipartite response regulators"/>
    <property type="match status" value="1"/>
</dbReference>
<protein>
    <submittedName>
        <fullName evidence="8">DNA-binding response regulator</fullName>
    </submittedName>
</protein>
<dbReference type="OrthoDB" id="9808843at2"/>
<evidence type="ECO:0000313" key="9">
    <source>
        <dbReference type="Proteomes" id="UP000256541"/>
    </source>
</evidence>
<dbReference type="InterPro" id="IPR039420">
    <property type="entry name" value="WalR-like"/>
</dbReference>
<dbReference type="PROSITE" id="PS00622">
    <property type="entry name" value="HTH_LUXR_1"/>
    <property type="match status" value="1"/>
</dbReference>
<dbReference type="CDD" id="cd06170">
    <property type="entry name" value="LuxR_C_like"/>
    <property type="match status" value="1"/>
</dbReference>
<dbReference type="Gene3D" id="3.40.50.2300">
    <property type="match status" value="1"/>
</dbReference>
<reference evidence="8 9" key="1">
    <citation type="submission" date="2017-04" db="EMBL/GenBank/DDBJ databases">
        <title>Comparative genome analysis of Subtercola boreus.</title>
        <authorList>
            <person name="Cho Y.-J."/>
            <person name="Cho A."/>
            <person name="Kim O.-S."/>
            <person name="Lee J.-I."/>
        </authorList>
    </citation>
    <scope>NUCLEOTIDE SEQUENCE [LARGE SCALE GENOMIC DNA]</scope>
    <source>
        <strain evidence="8 9">P27479</strain>
    </source>
</reference>
<dbReference type="AlphaFoldDB" id="A0A3E0VQH1"/>
<accession>A0A3E0VQH1</accession>
<feature type="modified residue" description="4-aspartylphosphate" evidence="5">
    <location>
        <position position="54"/>
    </location>
</feature>
<dbReference type="PANTHER" id="PTHR43214:SF24">
    <property type="entry name" value="TRANSCRIPTIONAL REGULATORY PROTEIN NARL-RELATED"/>
    <property type="match status" value="1"/>
</dbReference>